<evidence type="ECO:0000256" key="1">
    <source>
        <dbReference type="SAM" id="Phobius"/>
    </source>
</evidence>
<keyword evidence="3" id="KW-1185">Reference proteome</keyword>
<protein>
    <submittedName>
        <fullName evidence="2">Uncharacterized protein</fullName>
    </submittedName>
</protein>
<sequence length="60" mass="7045">MLSAGLNFILILVFGLLLANNYFTYRIYLCIIGFKSIKTNSITKKLKYNRASIETYWFIK</sequence>
<comment type="caution">
    <text evidence="2">The sequence shown here is derived from an EMBL/GenBank/DDBJ whole genome shotgun (WGS) entry which is preliminary data.</text>
</comment>
<dbReference type="EMBL" id="AHKF01000018">
    <property type="protein sequence ID" value="EIA08746.1"/>
    <property type="molecule type" value="Genomic_DNA"/>
</dbReference>
<proteinExistence type="predicted"/>
<reference evidence="2 3" key="1">
    <citation type="journal article" date="2014" name="Acta Crystallogr. D">
        <title>Structure-based characterization and antifreeze properties of a hyperactive ice-binding protein from the Antarctic bacterium Flavobacterium frigoris PS1.</title>
        <authorList>
            <person name="Do H."/>
            <person name="Kim S.J."/>
            <person name="Kim H.J."/>
            <person name="Lee J.H."/>
        </authorList>
    </citation>
    <scope>NUCLEOTIDE SEQUENCE [LARGE SCALE GENOMIC DNA]</scope>
    <source>
        <strain evidence="2 3">PS1</strain>
    </source>
</reference>
<keyword evidence="1" id="KW-1133">Transmembrane helix</keyword>
<dbReference type="AlphaFoldDB" id="H7FT50"/>
<dbReference type="STRING" id="1086011.HJ01_02468"/>
<dbReference type="Proteomes" id="UP000005566">
    <property type="component" value="Unassembled WGS sequence"/>
</dbReference>
<organism evidence="2 3">
    <name type="scientific">Flavobacterium frigoris (strain PS1)</name>
    <dbReference type="NCBI Taxonomy" id="1086011"/>
    <lineage>
        <taxon>Bacteria</taxon>
        <taxon>Pseudomonadati</taxon>
        <taxon>Bacteroidota</taxon>
        <taxon>Flavobacteriia</taxon>
        <taxon>Flavobacteriales</taxon>
        <taxon>Flavobacteriaceae</taxon>
        <taxon>Flavobacterium</taxon>
    </lineage>
</organism>
<keyword evidence="1" id="KW-0472">Membrane</keyword>
<gene>
    <name evidence="2" type="ORF">HJ01_02468</name>
</gene>
<keyword evidence="1" id="KW-0812">Transmembrane</keyword>
<accession>H7FT50</accession>
<feature type="transmembrane region" description="Helical" evidence="1">
    <location>
        <begin position="6"/>
        <end position="25"/>
    </location>
</feature>
<evidence type="ECO:0000313" key="2">
    <source>
        <dbReference type="EMBL" id="EIA08746.1"/>
    </source>
</evidence>
<name>H7FT50_FLAFP</name>
<evidence type="ECO:0000313" key="3">
    <source>
        <dbReference type="Proteomes" id="UP000005566"/>
    </source>
</evidence>